<gene>
    <name evidence="1" type="ORF">AYJ54_07835</name>
</gene>
<evidence type="ECO:0000313" key="2">
    <source>
        <dbReference type="Proteomes" id="UP000076959"/>
    </source>
</evidence>
<proteinExistence type="predicted"/>
<accession>A0A176YVM7</accession>
<comment type="caution">
    <text evidence="1">The sequence shown here is derived from an EMBL/GenBank/DDBJ whole genome shotgun (WGS) entry which is preliminary data.</text>
</comment>
<sequence>MPPAPQDTATTCPTTRDAFTRWILCFSGQAVFHTHDGQRLARVTEPKGLIICEVLTMPL</sequence>
<dbReference type="AlphaFoldDB" id="A0A176YVM7"/>
<name>A0A176YVM7_9BRAD</name>
<organism evidence="1 2">
    <name type="scientific">Bradyrhizobium centrolobii</name>
    <dbReference type="NCBI Taxonomy" id="1505087"/>
    <lineage>
        <taxon>Bacteria</taxon>
        <taxon>Pseudomonadati</taxon>
        <taxon>Pseudomonadota</taxon>
        <taxon>Alphaproteobacteria</taxon>
        <taxon>Hyphomicrobiales</taxon>
        <taxon>Nitrobacteraceae</taxon>
        <taxon>Bradyrhizobium</taxon>
    </lineage>
</organism>
<dbReference type="STRING" id="1505087.AYJ54_07835"/>
<protein>
    <submittedName>
        <fullName evidence="1">Uncharacterized protein</fullName>
    </submittedName>
</protein>
<keyword evidence="2" id="KW-1185">Reference proteome</keyword>
<dbReference type="Proteomes" id="UP000076959">
    <property type="component" value="Unassembled WGS sequence"/>
</dbReference>
<dbReference type="EMBL" id="LUUB01000045">
    <property type="protein sequence ID" value="OAF11761.1"/>
    <property type="molecule type" value="Genomic_DNA"/>
</dbReference>
<evidence type="ECO:0000313" key="1">
    <source>
        <dbReference type="EMBL" id="OAF11761.1"/>
    </source>
</evidence>
<reference evidence="1 2" key="1">
    <citation type="submission" date="2016-03" db="EMBL/GenBank/DDBJ databases">
        <title>Draft Genome Sequence of the Strain BR 10245 (Bradyrhizobium sp.) isolated from nodules of Centrolobium paraense.</title>
        <authorList>
            <person name="Simoes-Araujo J.L.Sr."/>
            <person name="Barauna A.C."/>
            <person name="Silva K."/>
            <person name="Zilli J.E."/>
        </authorList>
    </citation>
    <scope>NUCLEOTIDE SEQUENCE [LARGE SCALE GENOMIC DNA]</scope>
    <source>
        <strain evidence="1 2">BR 10245</strain>
    </source>
</reference>